<keyword evidence="4" id="KW-0804">Transcription</keyword>
<protein>
    <submittedName>
        <fullName evidence="6">LysR family transcriptional regulator</fullName>
    </submittedName>
</protein>
<feature type="non-terminal residue" evidence="6">
    <location>
        <position position="1"/>
    </location>
</feature>
<dbReference type="PANTHER" id="PTHR30118">
    <property type="entry name" value="HTH-TYPE TRANSCRIPTIONAL REGULATOR LEUO-RELATED"/>
    <property type="match status" value="1"/>
</dbReference>
<dbReference type="CDD" id="cd08417">
    <property type="entry name" value="PBP2_Nitroaromatics_like"/>
    <property type="match status" value="1"/>
</dbReference>
<dbReference type="RefSeq" id="WP_187780526.1">
    <property type="nucleotide sequence ID" value="NZ_JACTUZ010000153.1"/>
</dbReference>
<keyword evidence="2" id="KW-0805">Transcription regulation</keyword>
<comment type="similarity">
    <text evidence="1">Belongs to the LysR transcriptional regulatory family.</text>
</comment>
<keyword evidence="7" id="KW-1185">Reference proteome</keyword>
<dbReference type="EMBL" id="JACTUZ010000153">
    <property type="protein sequence ID" value="MBC9179497.1"/>
    <property type="molecule type" value="Genomic_DNA"/>
</dbReference>
<evidence type="ECO:0000256" key="3">
    <source>
        <dbReference type="ARBA" id="ARBA00023125"/>
    </source>
</evidence>
<keyword evidence="3" id="KW-0238">DNA-binding</keyword>
<evidence type="ECO:0000256" key="1">
    <source>
        <dbReference type="ARBA" id="ARBA00009437"/>
    </source>
</evidence>
<dbReference type="InterPro" id="IPR050389">
    <property type="entry name" value="LysR-type_TF"/>
</dbReference>
<proteinExistence type="inferred from homology"/>
<dbReference type="InterPro" id="IPR037402">
    <property type="entry name" value="YidZ_PBP2"/>
</dbReference>
<evidence type="ECO:0000256" key="2">
    <source>
        <dbReference type="ARBA" id="ARBA00023015"/>
    </source>
</evidence>
<evidence type="ECO:0000313" key="7">
    <source>
        <dbReference type="Proteomes" id="UP000603940"/>
    </source>
</evidence>
<dbReference type="Pfam" id="PF03466">
    <property type="entry name" value="LysR_substrate"/>
    <property type="match status" value="1"/>
</dbReference>
<sequence>QTVRILLADAPAAMLLPALHARLSVTAPGVMLAVLPWAGAEDALARLRRGEAELIASVLPPLAPPLRQRRLLEEHYVAAMRHGHPAAADFTLARWLAFPHLVVSGHGASTTPLDAVLAARSLSRRVGLVVPSFLMVPPLLEGSDLIALLPSRCVPPGAALALRPPPLPVEGFALDLAWHDRSAEDVVVRHVADLLGGTLPGTAA</sequence>
<accession>A0ABR7RCC9</accession>
<evidence type="ECO:0000313" key="6">
    <source>
        <dbReference type="EMBL" id="MBC9179497.1"/>
    </source>
</evidence>
<evidence type="ECO:0000256" key="4">
    <source>
        <dbReference type="ARBA" id="ARBA00023163"/>
    </source>
</evidence>
<dbReference type="Gene3D" id="3.40.190.10">
    <property type="entry name" value="Periplasmic binding protein-like II"/>
    <property type="match status" value="2"/>
</dbReference>
<evidence type="ECO:0000259" key="5">
    <source>
        <dbReference type="Pfam" id="PF03466"/>
    </source>
</evidence>
<feature type="domain" description="LysR substrate-binding" evidence="5">
    <location>
        <begin position="2"/>
        <end position="196"/>
    </location>
</feature>
<organism evidence="6 7">
    <name type="scientific">Pseudoroseomonas ludipueritiae</name>
    <dbReference type="NCBI Taxonomy" id="198093"/>
    <lineage>
        <taxon>Bacteria</taxon>
        <taxon>Pseudomonadati</taxon>
        <taxon>Pseudomonadota</taxon>
        <taxon>Alphaproteobacteria</taxon>
        <taxon>Acetobacterales</taxon>
        <taxon>Acetobacteraceae</taxon>
        <taxon>Pseudoroseomonas</taxon>
    </lineage>
</organism>
<reference evidence="6 7" key="1">
    <citation type="journal article" date="2009" name="Int. J. Syst. Evol. Microbiol.">
        <title>Transfer of Teichococcus ludipueritiae and Muricoccus roseus to the genus Roseomonas, as Roseomonas ludipueritiae comb. nov. and Roseomonas rosea comb. nov., respectively, and emended description of the genus Roseomonas.</title>
        <authorList>
            <person name="Sanchez-Porro C."/>
            <person name="Gallego V."/>
            <person name="Busse H.J."/>
            <person name="Kampfer P."/>
            <person name="Ventosa A."/>
        </authorList>
    </citation>
    <scope>NUCLEOTIDE SEQUENCE [LARGE SCALE GENOMIC DNA]</scope>
    <source>
        <strain evidence="6 7">DSM 14915</strain>
    </source>
</reference>
<dbReference type="SUPFAM" id="SSF53850">
    <property type="entry name" value="Periplasmic binding protein-like II"/>
    <property type="match status" value="1"/>
</dbReference>
<dbReference type="Proteomes" id="UP000603940">
    <property type="component" value="Unassembled WGS sequence"/>
</dbReference>
<gene>
    <name evidence="6" type="ORF">IBL25_21370</name>
</gene>
<comment type="caution">
    <text evidence="6">The sequence shown here is derived from an EMBL/GenBank/DDBJ whole genome shotgun (WGS) entry which is preliminary data.</text>
</comment>
<dbReference type="InterPro" id="IPR005119">
    <property type="entry name" value="LysR_subst-bd"/>
</dbReference>
<dbReference type="PANTHER" id="PTHR30118:SF15">
    <property type="entry name" value="TRANSCRIPTIONAL REGULATORY PROTEIN"/>
    <property type="match status" value="1"/>
</dbReference>
<name>A0ABR7RCC9_9PROT</name>